<gene>
    <name evidence="1" type="ORF">MYCFIDRAFT_171613</name>
</gene>
<dbReference type="KEGG" id="pfj:MYCFIDRAFT_171613"/>
<sequence length="71" mass="7802">MPPTVCLDIGASLPDYCASRNAGRNYCAKSLSIPEIVILSFPPAAWQFSAIKLESTAKSWTGHEQQYHGYI</sequence>
<name>M3B8S8_PSEFD</name>
<dbReference type="Proteomes" id="UP000016932">
    <property type="component" value="Unassembled WGS sequence"/>
</dbReference>
<dbReference type="GeneID" id="19332663"/>
<dbReference type="EMBL" id="KB446556">
    <property type="protein sequence ID" value="EME85737.1"/>
    <property type="molecule type" value="Genomic_DNA"/>
</dbReference>
<evidence type="ECO:0000313" key="2">
    <source>
        <dbReference type="Proteomes" id="UP000016932"/>
    </source>
</evidence>
<dbReference type="AlphaFoldDB" id="M3B8S8"/>
<dbReference type="HOGENOM" id="CLU_2741124_0_0_1"/>
<protein>
    <submittedName>
        <fullName evidence="1">Uncharacterized protein</fullName>
    </submittedName>
</protein>
<dbReference type="VEuPathDB" id="FungiDB:MYCFIDRAFT_171613"/>
<evidence type="ECO:0000313" key="1">
    <source>
        <dbReference type="EMBL" id="EME85737.1"/>
    </source>
</evidence>
<reference evidence="1 2" key="1">
    <citation type="journal article" date="2012" name="PLoS Pathog.">
        <title>Diverse lifestyles and strategies of plant pathogenesis encoded in the genomes of eighteen Dothideomycetes fungi.</title>
        <authorList>
            <person name="Ohm R.A."/>
            <person name="Feau N."/>
            <person name="Henrissat B."/>
            <person name="Schoch C.L."/>
            <person name="Horwitz B.A."/>
            <person name="Barry K.W."/>
            <person name="Condon B.J."/>
            <person name="Copeland A.C."/>
            <person name="Dhillon B."/>
            <person name="Glaser F."/>
            <person name="Hesse C.N."/>
            <person name="Kosti I."/>
            <person name="LaButti K."/>
            <person name="Lindquist E.A."/>
            <person name="Lucas S."/>
            <person name="Salamov A.A."/>
            <person name="Bradshaw R.E."/>
            <person name="Ciuffetti L."/>
            <person name="Hamelin R.C."/>
            <person name="Kema G.H.J."/>
            <person name="Lawrence C."/>
            <person name="Scott J.A."/>
            <person name="Spatafora J.W."/>
            <person name="Turgeon B.G."/>
            <person name="de Wit P.J.G.M."/>
            <person name="Zhong S."/>
            <person name="Goodwin S.B."/>
            <person name="Grigoriev I.V."/>
        </authorList>
    </citation>
    <scope>NUCLEOTIDE SEQUENCE [LARGE SCALE GENOMIC DNA]</scope>
    <source>
        <strain evidence="1 2">CIRAD86</strain>
    </source>
</reference>
<organism evidence="1 2">
    <name type="scientific">Pseudocercospora fijiensis (strain CIRAD86)</name>
    <name type="common">Black leaf streak disease fungus</name>
    <name type="synonym">Mycosphaerella fijiensis</name>
    <dbReference type="NCBI Taxonomy" id="383855"/>
    <lineage>
        <taxon>Eukaryota</taxon>
        <taxon>Fungi</taxon>
        <taxon>Dikarya</taxon>
        <taxon>Ascomycota</taxon>
        <taxon>Pezizomycotina</taxon>
        <taxon>Dothideomycetes</taxon>
        <taxon>Dothideomycetidae</taxon>
        <taxon>Mycosphaerellales</taxon>
        <taxon>Mycosphaerellaceae</taxon>
        <taxon>Pseudocercospora</taxon>
    </lineage>
</organism>
<keyword evidence="2" id="KW-1185">Reference proteome</keyword>
<dbReference type="RefSeq" id="XP_007923245.1">
    <property type="nucleotide sequence ID" value="XM_007925054.1"/>
</dbReference>
<proteinExistence type="predicted"/>
<accession>M3B8S8</accession>